<evidence type="ECO:0000256" key="1">
    <source>
        <dbReference type="SAM" id="Phobius"/>
    </source>
</evidence>
<reference evidence="2 3" key="1">
    <citation type="journal article" date="2006" name="Int. J. Syst. Evol. Microbiol.">
        <title>Chryseobacterium hispanicum sp. nov., isolated from the drinking water distribution system of Sevilla, Spain.</title>
        <authorList>
            <person name="Gallego V."/>
            <person name="Garcia M.T."/>
            <person name="Ventosa A."/>
        </authorList>
    </citation>
    <scope>NUCLEOTIDE SEQUENCE [LARGE SCALE GENOMIC DNA]</scope>
    <source>
        <strain evidence="2 3">KCTC 22104</strain>
    </source>
</reference>
<proteinExistence type="predicted"/>
<feature type="transmembrane region" description="Helical" evidence="1">
    <location>
        <begin position="155"/>
        <end position="187"/>
    </location>
</feature>
<gene>
    <name evidence="2" type="ORF">DRF58_11560</name>
</gene>
<comment type="caution">
    <text evidence="2">The sequence shown here is derived from an EMBL/GenBank/DDBJ whole genome shotgun (WGS) entry which is preliminary data.</text>
</comment>
<dbReference type="AlphaFoldDB" id="A0A3D9CVX2"/>
<feature type="transmembrane region" description="Helical" evidence="1">
    <location>
        <begin position="6"/>
        <end position="26"/>
    </location>
</feature>
<sequence>MKIFKLIFFLIICIISIISFNQSFLINNGDYTRITRVLRIDYPLWSEVTKKTFSIDHSIQDSSINSTYQLVCNIITKAHLFCNQDSININTIKVTLYLLFLSGCFFLIYKNKEYLYSLIIIPIAMVYHTILNSFYQEAIIYAILPLFIYSVKEKLNMLFLILAIAIILAKPQMILISFYFLAIVIYSKNSLRIKYSYFTILILTILFSFKFQSKENQDANKYNRYYNGIGYSTQDVFKWPTKNFNERINYYSKNKLTLIEKSKEYFDSDIYSYAGSTTYPDLYLLREEWS</sequence>
<dbReference type="OrthoDB" id="9255956at2"/>
<keyword evidence="1" id="KW-1133">Transmembrane helix</keyword>
<keyword evidence="1" id="KW-0472">Membrane</keyword>
<protein>
    <submittedName>
        <fullName evidence="2">Uncharacterized protein</fullName>
    </submittedName>
</protein>
<keyword evidence="3" id="KW-1185">Reference proteome</keyword>
<name>A0A3D9CVX2_9FLAO</name>
<evidence type="ECO:0000313" key="3">
    <source>
        <dbReference type="Proteomes" id="UP000256326"/>
    </source>
</evidence>
<dbReference type="RefSeq" id="WP_116035599.1">
    <property type="nucleotide sequence ID" value="NZ_JBHLVV010000086.1"/>
</dbReference>
<organism evidence="2 3">
    <name type="scientific">Epilithonimonas hispanica</name>
    <dbReference type="NCBI Taxonomy" id="358687"/>
    <lineage>
        <taxon>Bacteria</taxon>
        <taxon>Pseudomonadati</taxon>
        <taxon>Bacteroidota</taxon>
        <taxon>Flavobacteriia</taxon>
        <taxon>Flavobacteriales</taxon>
        <taxon>Weeksellaceae</taxon>
        <taxon>Chryseobacterium group</taxon>
        <taxon>Epilithonimonas</taxon>
    </lineage>
</organism>
<evidence type="ECO:0000313" key="2">
    <source>
        <dbReference type="EMBL" id="REC69930.1"/>
    </source>
</evidence>
<dbReference type="EMBL" id="QNUG01000023">
    <property type="protein sequence ID" value="REC69930.1"/>
    <property type="molecule type" value="Genomic_DNA"/>
</dbReference>
<dbReference type="Proteomes" id="UP000256326">
    <property type="component" value="Unassembled WGS sequence"/>
</dbReference>
<feature type="transmembrane region" description="Helical" evidence="1">
    <location>
        <begin position="193"/>
        <end position="211"/>
    </location>
</feature>
<feature type="transmembrane region" description="Helical" evidence="1">
    <location>
        <begin position="87"/>
        <end position="108"/>
    </location>
</feature>
<accession>A0A3D9CVX2</accession>
<keyword evidence="1" id="KW-0812">Transmembrane</keyword>
<feature type="transmembrane region" description="Helical" evidence="1">
    <location>
        <begin position="114"/>
        <end position="135"/>
    </location>
</feature>